<evidence type="ECO:0000313" key="3">
    <source>
        <dbReference type="Proteomes" id="UP001151699"/>
    </source>
</evidence>
<evidence type="ECO:0000313" key="2">
    <source>
        <dbReference type="EMBL" id="KAJ6636774.1"/>
    </source>
</evidence>
<dbReference type="Proteomes" id="UP001151699">
    <property type="component" value="Chromosome C"/>
</dbReference>
<reference evidence="2" key="1">
    <citation type="submission" date="2022-07" db="EMBL/GenBank/DDBJ databases">
        <authorList>
            <person name="Trinca V."/>
            <person name="Uliana J.V.C."/>
            <person name="Torres T.T."/>
            <person name="Ward R.J."/>
            <person name="Monesi N."/>
        </authorList>
    </citation>
    <scope>NUCLEOTIDE SEQUENCE</scope>
    <source>
        <strain evidence="2">HSMRA1968</strain>
        <tissue evidence="2">Whole embryos</tissue>
    </source>
</reference>
<dbReference type="PROSITE" id="PS51257">
    <property type="entry name" value="PROKAR_LIPOPROTEIN"/>
    <property type="match status" value="1"/>
</dbReference>
<organism evidence="2 3">
    <name type="scientific">Pseudolycoriella hygida</name>
    <dbReference type="NCBI Taxonomy" id="35572"/>
    <lineage>
        <taxon>Eukaryota</taxon>
        <taxon>Metazoa</taxon>
        <taxon>Ecdysozoa</taxon>
        <taxon>Arthropoda</taxon>
        <taxon>Hexapoda</taxon>
        <taxon>Insecta</taxon>
        <taxon>Pterygota</taxon>
        <taxon>Neoptera</taxon>
        <taxon>Endopterygota</taxon>
        <taxon>Diptera</taxon>
        <taxon>Nematocera</taxon>
        <taxon>Sciaroidea</taxon>
        <taxon>Sciaridae</taxon>
        <taxon>Pseudolycoriella</taxon>
    </lineage>
</organism>
<feature type="chain" id="PRO_5040491597" evidence="1">
    <location>
        <begin position="21"/>
        <end position="253"/>
    </location>
</feature>
<comment type="caution">
    <text evidence="2">The sequence shown here is derived from an EMBL/GenBank/DDBJ whole genome shotgun (WGS) entry which is preliminary data.</text>
</comment>
<proteinExistence type="predicted"/>
<dbReference type="OrthoDB" id="7764114at2759"/>
<sequence>MAKAFLFPLVILCACSAAFSSKNTTPHAVLKRSFGAYEFPGFGSDYQNLGFNKFETLALTPWNGQRSILSPIEVANAVAAAKQASQNVLIAQQQVQVAKENVLNQQRLAAEKETHATILNQKKAAESAAAAQSVVLAQQRLAAAKNTVANQQRIAAAKEAHAVSALQNSPNIAFAEIQRTENEAARLAAIHRSGAHFKDSIVEPFSLQHYSITPWNNPLSASANGGWSTPLYTTPSVKPAFNFIKFLYFLCVA</sequence>
<protein>
    <submittedName>
        <fullName evidence="2">Uncharacterized protein</fullName>
    </submittedName>
</protein>
<keyword evidence="1" id="KW-0732">Signal</keyword>
<keyword evidence="3" id="KW-1185">Reference proteome</keyword>
<dbReference type="EMBL" id="WJQU01000004">
    <property type="protein sequence ID" value="KAJ6636774.1"/>
    <property type="molecule type" value="Genomic_DNA"/>
</dbReference>
<accession>A0A9Q0MSE1</accession>
<name>A0A9Q0MSE1_9DIPT</name>
<evidence type="ECO:0000256" key="1">
    <source>
        <dbReference type="SAM" id="SignalP"/>
    </source>
</evidence>
<gene>
    <name evidence="2" type="ORF">Bhyg_15369</name>
</gene>
<feature type="signal peptide" evidence="1">
    <location>
        <begin position="1"/>
        <end position="20"/>
    </location>
</feature>
<dbReference type="AlphaFoldDB" id="A0A9Q0MSE1"/>